<sequence>MMSSKKSISQQDLEYLTDRNAALMLKAPRGENHSLGNLYFRHSGVNLGLTILRWMK</sequence>
<keyword evidence="2" id="KW-1185">Reference proteome</keyword>
<reference evidence="1" key="1">
    <citation type="submission" date="2022-11" db="EMBL/GenBank/DDBJ databases">
        <title>Marinomonas sp. nov., isolated from marine algae.</title>
        <authorList>
            <person name="Choi D.G."/>
            <person name="Kim J.M."/>
            <person name="Lee J.K."/>
            <person name="Baek J.H."/>
            <person name="Jeon C.O."/>
        </authorList>
    </citation>
    <scope>NUCLEOTIDE SEQUENCE</scope>
    <source>
        <strain evidence="1">KJ51-3</strain>
    </source>
</reference>
<dbReference type="RefSeq" id="WP_265217258.1">
    <property type="nucleotide sequence ID" value="NZ_JAPEUL010000004.1"/>
</dbReference>
<dbReference type="EMBL" id="JAPEUL010000004">
    <property type="protein sequence ID" value="MCW4628093.1"/>
    <property type="molecule type" value="Genomic_DNA"/>
</dbReference>
<proteinExistence type="predicted"/>
<evidence type="ECO:0000313" key="1">
    <source>
        <dbReference type="EMBL" id="MCW4628093.1"/>
    </source>
</evidence>
<organism evidence="1 2">
    <name type="scientific">Marinomonas rhodophyticola</name>
    <dbReference type="NCBI Taxonomy" id="2992803"/>
    <lineage>
        <taxon>Bacteria</taxon>
        <taxon>Pseudomonadati</taxon>
        <taxon>Pseudomonadota</taxon>
        <taxon>Gammaproteobacteria</taxon>
        <taxon>Oceanospirillales</taxon>
        <taxon>Oceanospirillaceae</taxon>
        <taxon>Marinomonas</taxon>
    </lineage>
</organism>
<comment type="caution">
    <text evidence="1">The sequence shown here is derived from an EMBL/GenBank/DDBJ whole genome shotgun (WGS) entry which is preliminary data.</text>
</comment>
<protein>
    <submittedName>
        <fullName evidence="1">Uncharacterized protein</fullName>
    </submittedName>
</protein>
<dbReference type="Proteomes" id="UP001431181">
    <property type="component" value="Unassembled WGS sequence"/>
</dbReference>
<gene>
    <name evidence="1" type="ORF">ONZ52_03290</name>
</gene>
<name>A0ABT3KC28_9GAMM</name>
<evidence type="ECO:0000313" key="2">
    <source>
        <dbReference type="Proteomes" id="UP001431181"/>
    </source>
</evidence>
<accession>A0ABT3KC28</accession>